<keyword evidence="2" id="KW-0201">Cytochrome c-type biogenesis</keyword>
<proteinExistence type="predicted"/>
<dbReference type="EMBL" id="QCYK01000002">
    <property type="protein sequence ID" value="PUZ25528.1"/>
    <property type="molecule type" value="Genomic_DNA"/>
</dbReference>
<evidence type="ECO:0000256" key="3">
    <source>
        <dbReference type="ARBA" id="ARBA00023157"/>
    </source>
</evidence>
<keyword evidence="4" id="KW-0676">Redox-active center</keyword>
<feature type="domain" description="Thioredoxin" evidence="6">
    <location>
        <begin position="219"/>
        <end position="363"/>
    </location>
</feature>
<feature type="domain" description="Thioredoxin" evidence="6">
    <location>
        <begin position="548"/>
        <end position="686"/>
    </location>
</feature>
<feature type="signal peptide" evidence="5">
    <location>
        <begin position="1"/>
        <end position="21"/>
    </location>
</feature>
<dbReference type="PROSITE" id="PS51352">
    <property type="entry name" value="THIOREDOXIN_2"/>
    <property type="match status" value="2"/>
</dbReference>
<evidence type="ECO:0000256" key="1">
    <source>
        <dbReference type="ARBA" id="ARBA00004196"/>
    </source>
</evidence>
<dbReference type="PANTHER" id="PTHR42852">
    <property type="entry name" value="THIOL:DISULFIDE INTERCHANGE PROTEIN DSBE"/>
    <property type="match status" value="1"/>
</dbReference>
<dbReference type="CDD" id="cd02966">
    <property type="entry name" value="TlpA_like_family"/>
    <property type="match status" value="2"/>
</dbReference>
<dbReference type="SUPFAM" id="SSF52833">
    <property type="entry name" value="Thioredoxin-like"/>
    <property type="match status" value="2"/>
</dbReference>
<dbReference type="Gene3D" id="3.40.30.10">
    <property type="entry name" value="Glutaredoxin"/>
    <property type="match status" value="2"/>
</dbReference>
<dbReference type="PANTHER" id="PTHR42852:SF6">
    <property type="entry name" value="THIOL:DISULFIDE INTERCHANGE PROTEIN DSBE"/>
    <property type="match status" value="1"/>
</dbReference>
<feature type="chain" id="PRO_5015446414" description="Thioredoxin domain-containing protein" evidence="5">
    <location>
        <begin position="22"/>
        <end position="686"/>
    </location>
</feature>
<comment type="subcellular location">
    <subcellularLocation>
        <location evidence="1">Cell envelope</location>
    </subcellularLocation>
</comment>
<dbReference type="Proteomes" id="UP000244450">
    <property type="component" value="Unassembled WGS sequence"/>
</dbReference>
<accession>A0A2T7BGX6</accession>
<protein>
    <recommendedName>
        <fullName evidence="6">Thioredoxin domain-containing protein</fullName>
    </recommendedName>
</protein>
<gene>
    <name evidence="7" type="ORF">DCC81_14690</name>
</gene>
<dbReference type="GO" id="GO:0030313">
    <property type="term" value="C:cell envelope"/>
    <property type="evidence" value="ECO:0007669"/>
    <property type="project" value="UniProtKB-SubCell"/>
</dbReference>
<dbReference type="InterPro" id="IPR050553">
    <property type="entry name" value="Thioredoxin_ResA/DsbE_sf"/>
</dbReference>
<keyword evidence="3" id="KW-1015">Disulfide bond</keyword>
<reference evidence="7 8" key="1">
    <citation type="submission" date="2018-04" db="EMBL/GenBank/DDBJ databases">
        <title>Chitinophaga fuyangensis sp. nov., isolated from soil in a chemical factory.</title>
        <authorList>
            <person name="Chen K."/>
        </authorList>
    </citation>
    <scope>NUCLEOTIDE SEQUENCE [LARGE SCALE GENOMIC DNA]</scope>
    <source>
        <strain evidence="7 8">LY-1</strain>
    </source>
</reference>
<evidence type="ECO:0000256" key="4">
    <source>
        <dbReference type="ARBA" id="ARBA00023284"/>
    </source>
</evidence>
<evidence type="ECO:0000259" key="6">
    <source>
        <dbReference type="PROSITE" id="PS51352"/>
    </source>
</evidence>
<keyword evidence="8" id="KW-1185">Reference proteome</keyword>
<dbReference type="AlphaFoldDB" id="A0A2T7BGX6"/>
<dbReference type="GO" id="GO:0016491">
    <property type="term" value="F:oxidoreductase activity"/>
    <property type="evidence" value="ECO:0007669"/>
    <property type="project" value="InterPro"/>
</dbReference>
<dbReference type="InterPro" id="IPR000866">
    <property type="entry name" value="AhpC/TSA"/>
</dbReference>
<organism evidence="7 8">
    <name type="scientific">Chitinophaga parva</name>
    <dbReference type="NCBI Taxonomy" id="2169414"/>
    <lineage>
        <taxon>Bacteria</taxon>
        <taxon>Pseudomonadati</taxon>
        <taxon>Bacteroidota</taxon>
        <taxon>Chitinophagia</taxon>
        <taxon>Chitinophagales</taxon>
        <taxon>Chitinophagaceae</taxon>
        <taxon>Chitinophaga</taxon>
    </lineage>
</organism>
<dbReference type="InterPro" id="IPR036249">
    <property type="entry name" value="Thioredoxin-like_sf"/>
</dbReference>
<name>A0A2T7BGX6_9BACT</name>
<dbReference type="OrthoDB" id="750178at2"/>
<dbReference type="InterPro" id="IPR013766">
    <property type="entry name" value="Thioredoxin_domain"/>
</dbReference>
<sequence>MFMLKHIFFTLATLGSLQALAQATQPFTVKFSAGNTPVTKVELARYTLKNGARRDSGVITNGQAVIHGTVYADRQKGQLLATFSGRQHSYLFYLEPGIINVSYDAASNHFHVVGGKLNKDLEAYNTLFYHFLDTLQAPNKTDANYQFSPLVLENKIHVIAQFVKTHPASAVALDELNEYAVRGKDAATTEQLFKQLAPALRTSATGTELATRIKGMNTLKTGDVAPGFSIPDPDGKNISLAAFKGKYVLVDFWATWCAPCIAEIPNMVKAYDAYKDHNFEIISISLDRPDSKDLWIKKIAEYKMTWPQVSELKWWNGPSALRYHINSVPANFLLDPSGKIIAMNLRGEDLQKKLRTVIPGVEQAFTIDGKIASDTAVTGKVYLAYEDNDDGQRDSAVLVNNTYHFAGTMKDGAIQAAITLEDRSLPNSKGRFKGFSQCYVMPGHTTIAHGPRFSDLHLQGSPVQQDADTFAAQRRMQQGVSEKERTVAFIKAHPASWYSFVLLEQTVIRTYDLTTEQADSLCDILSPGLKQYTRVKTLKALLEGRKVAKVGNMAPAFSQHSLDNKVVKLSDYKGRYVLVDFWASWCHPCRAENPNVTAAYHKYKDKGLNILSISLDASRDRWLEAVKHDKLEWTQVSNLQGFNDEVAVKYGIHAIPRNFLVGPDGRIVAMDLRGDDLDKRLGEIFR</sequence>
<evidence type="ECO:0000313" key="8">
    <source>
        <dbReference type="Proteomes" id="UP000244450"/>
    </source>
</evidence>
<dbReference type="Pfam" id="PF00578">
    <property type="entry name" value="AhpC-TSA"/>
    <property type="match status" value="2"/>
</dbReference>
<dbReference type="GO" id="GO:0016209">
    <property type="term" value="F:antioxidant activity"/>
    <property type="evidence" value="ECO:0007669"/>
    <property type="project" value="InterPro"/>
</dbReference>
<evidence type="ECO:0000256" key="5">
    <source>
        <dbReference type="SAM" id="SignalP"/>
    </source>
</evidence>
<dbReference type="GO" id="GO:0017004">
    <property type="term" value="P:cytochrome complex assembly"/>
    <property type="evidence" value="ECO:0007669"/>
    <property type="project" value="UniProtKB-KW"/>
</dbReference>
<evidence type="ECO:0000313" key="7">
    <source>
        <dbReference type="EMBL" id="PUZ25528.1"/>
    </source>
</evidence>
<evidence type="ECO:0000256" key="2">
    <source>
        <dbReference type="ARBA" id="ARBA00022748"/>
    </source>
</evidence>
<comment type="caution">
    <text evidence="7">The sequence shown here is derived from an EMBL/GenBank/DDBJ whole genome shotgun (WGS) entry which is preliminary data.</text>
</comment>
<keyword evidence="5" id="KW-0732">Signal</keyword>